<keyword evidence="8 11" id="KW-1133">Transmembrane helix</keyword>
<dbReference type="AlphaFoldDB" id="A0A4R2KH18"/>
<dbReference type="Pfam" id="PF17820">
    <property type="entry name" value="PDZ_6"/>
    <property type="match status" value="1"/>
</dbReference>
<keyword evidence="4 13" id="KW-0645">Protease</keyword>
<keyword evidence="10 11" id="KW-0472">Membrane</keyword>
<evidence type="ECO:0000256" key="2">
    <source>
        <dbReference type="ARBA" id="ARBA00004141"/>
    </source>
</evidence>
<evidence type="ECO:0000256" key="6">
    <source>
        <dbReference type="ARBA" id="ARBA00022801"/>
    </source>
</evidence>
<sequence length="448" mass="46934">MDLVSLIPSAGNFAFTIIAFVVALSIIVTVHEYGHYIVGRWSGIKADVFSLGFGPVLASRTDRHGTQWQIAALPLGGYVRFLGDASASSAKASPDVAGMDAETRRHTMHGAPLWARTATVAAGPLFNFALAILVFAALSLIRGVAVEPPTVADLADLPPAAVAGAELAPGDTILALNGTPTPDYAAFYTVVETLPMDAPPVYTVRRDGAEREVTGPYPFPPIVASVQPQTAASDAGMRPGDVILALDGTPISAFRELQQRVAASAGAPIDVTVWRAGETLNFNLTPKSMDLPMPDGSFETRWLIGMTGGLAFESATRVPGPVEALEYGVDQLGFILQSSLSSLYHMVTGAISSCNLSGPIGIAESSGAAASQGLETFIWFIAMLSAAVGLLNLFPIPVLDGGHLVFYLYEGITGRPPSDRAMRFLTAAGLALLIGLMSFALTNDIFCP</sequence>
<dbReference type="GO" id="GO:0006508">
    <property type="term" value="P:proteolysis"/>
    <property type="evidence" value="ECO:0007669"/>
    <property type="project" value="UniProtKB-KW"/>
</dbReference>
<reference evidence="13 14" key="1">
    <citation type="submission" date="2019-03" db="EMBL/GenBank/DDBJ databases">
        <title>Genomic Encyclopedia of Type Strains, Phase IV (KMG-IV): sequencing the most valuable type-strain genomes for metagenomic binning, comparative biology and taxonomic classification.</title>
        <authorList>
            <person name="Goeker M."/>
        </authorList>
    </citation>
    <scope>NUCLEOTIDE SEQUENCE [LARGE SCALE GENOMIC DNA]</scope>
    <source>
        <strain evidence="13 14">DSM 4868</strain>
    </source>
</reference>
<keyword evidence="7 11" id="KW-0862">Zinc</keyword>
<keyword evidence="14" id="KW-1185">Reference proteome</keyword>
<dbReference type="PANTHER" id="PTHR42837:SF2">
    <property type="entry name" value="MEMBRANE METALLOPROTEASE ARASP2, CHLOROPLASTIC-RELATED"/>
    <property type="match status" value="1"/>
</dbReference>
<comment type="similarity">
    <text evidence="3 11">Belongs to the peptidase M50B family.</text>
</comment>
<dbReference type="SMART" id="SM00228">
    <property type="entry name" value="PDZ"/>
    <property type="match status" value="2"/>
</dbReference>
<dbReference type="InterPro" id="IPR041489">
    <property type="entry name" value="PDZ_6"/>
</dbReference>
<dbReference type="SUPFAM" id="SSF50156">
    <property type="entry name" value="PDZ domain-like"/>
    <property type="match status" value="2"/>
</dbReference>
<dbReference type="PANTHER" id="PTHR42837">
    <property type="entry name" value="REGULATOR OF SIGMA-E PROTEASE RSEP"/>
    <property type="match status" value="1"/>
</dbReference>
<dbReference type="EMBL" id="SLWW01000013">
    <property type="protein sequence ID" value="TCO69776.1"/>
    <property type="molecule type" value="Genomic_DNA"/>
</dbReference>
<dbReference type="GO" id="GO:0016020">
    <property type="term" value="C:membrane"/>
    <property type="evidence" value="ECO:0007669"/>
    <property type="project" value="UniProtKB-SubCell"/>
</dbReference>
<name>A0A4R2KH18_9RHOB</name>
<dbReference type="CDD" id="cd06163">
    <property type="entry name" value="S2P-M50_PDZ_RseP-like"/>
    <property type="match status" value="2"/>
</dbReference>
<proteinExistence type="inferred from homology"/>
<comment type="cofactor">
    <cofactor evidence="1 11">
        <name>Zn(2+)</name>
        <dbReference type="ChEBI" id="CHEBI:29105"/>
    </cofactor>
</comment>
<dbReference type="EC" id="3.4.24.-" evidence="11"/>
<dbReference type="InterPro" id="IPR001478">
    <property type="entry name" value="PDZ"/>
</dbReference>
<evidence type="ECO:0000256" key="11">
    <source>
        <dbReference type="RuleBase" id="RU362031"/>
    </source>
</evidence>
<dbReference type="Proteomes" id="UP000295142">
    <property type="component" value="Unassembled WGS sequence"/>
</dbReference>
<evidence type="ECO:0000256" key="9">
    <source>
        <dbReference type="ARBA" id="ARBA00023049"/>
    </source>
</evidence>
<gene>
    <name evidence="13" type="ORF">EV655_11362</name>
</gene>
<evidence type="ECO:0000256" key="7">
    <source>
        <dbReference type="ARBA" id="ARBA00022833"/>
    </source>
</evidence>
<dbReference type="NCBIfam" id="TIGR00054">
    <property type="entry name" value="RIP metalloprotease RseP"/>
    <property type="match status" value="1"/>
</dbReference>
<evidence type="ECO:0000256" key="10">
    <source>
        <dbReference type="ARBA" id="ARBA00023136"/>
    </source>
</evidence>
<accession>A0A4R2KH18</accession>
<evidence type="ECO:0000256" key="1">
    <source>
        <dbReference type="ARBA" id="ARBA00001947"/>
    </source>
</evidence>
<keyword evidence="5 11" id="KW-0812">Transmembrane</keyword>
<evidence type="ECO:0000259" key="12">
    <source>
        <dbReference type="SMART" id="SM00228"/>
    </source>
</evidence>
<dbReference type="Gene3D" id="2.30.42.10">
    <property type="match status" value="2"/>
</dbReference>
<evidence type="ECO:0000256" key="8">
    <source>
        <dbReference type="ARBA" id="ARBA00022989"/>
    </source>
</evidence>
<dbReference type="OrthoDB" id="9782003at2"/>
<evidence type="ECO:0000256" key="5">
    <source>
        <dbReference type="ARBA" id="ARBA00022692"/>
    </source>
</evidence>
<organism evidence="13 14">
    <name type="scientific">Rhodovulum euryhalinum</name>
    <dbReference type="NCBI Taxonomy" id="35805"/>
    <lineage>
        <taxon>Bacteria</taxon>
        <taxon>Pseudomonadati</taxon>
        <taxon>Pseudomonadota</taxon>
        <taxon>Alphaproteobacteria</taxon>
        <taxon>Rhodobacterales</taxon>
        <taxon>Paracoccaceae</taxon>
        <taxon>Rhodovulum</taxon>
    </lineage>
</organism>
<keyword evidence="6 11" id="KW-0378">Hydrolase</keyword>
<feature type="transmembrane region" description="Helical" evidence="11">
    <location>
        <begin position="12"/>
        <end position="30"/>
    </location>
</feature>
<dbReference type="Pfam" id="PF02163">
    <property type="entry name" value="Peptidase_M50"/>
    <property type="match status" value="1"/>
</dbReference>
<dbReference type="RefSeq" id="WP_132546149.1">
    <property type="nucleotide sequence ID" value="NZ_SLWW01000013.1"/>
</dbReference>
<keyword evidence="9 11" id="KW-0482">Metalloprotease</keyword>
<feature type="transmembrane region" description="Helical" evidence="11">
    <location>
        <begin position="377"/>
        <end position="409"/>
    </location>
</feature>
<dbReference type="InterPro" id="IPR008915">
    <property type="entry name" value="Peptidase_M50"/>
</dbReference>
<evidence type="ECO:0000313" key="13">
    <source>
        <dbReference type="EMBL" id="TCO69776.1"/>
    </source>
</evidence>
<feature type="transmembrane region" description="Helical" evidence="11">
    <location>
        <begin position="113"/>
        <end position="141"/>
    </location>
</feature>
<comment type="subcellular location">
    <subcellularLocation>
        <location evidence="2">Membrane</location>
        <topology evidence="2">Multi-pass membrane protein</topology>
    </subcellularLocation>
</comment>
<dbReference type="InterPro" id="IPR036034">
    <property type="entry name" value="PDZ_sf"/>
</dbReference>
<protein>
    <recommendedName>
        <fullName evidence="11">Zinc metalloprotease</fullName>
        <ecNumber evidence="11">3.4.24.-</ecNumber>
    </recommendedName>
</protein>
<dbReference type="GO" id="GO:0046872">
    <property type="term" value="F:metal ion binding"/>
    <property type="evidence" value="ECO:0007669"/>
    <property type="project" value="UniProtKB-KW"/>
</dbReference>
<dbReference type="CDD" id="cd23081">
    <property type="entry name" value="cpPDZ_EcRseP-like"/>
    <property type="match status" value="1"/>
</dbReference>
<evidence type="ECO:0000256" key="4">
    <source>
        <dbReference type="ARBA" id="ARBA00022670"/>
    </source>
</evidence>
<feature type="domain" description="PDZ" evidence="12">
    <location>
        <begin position="209"/>
        <end position="277"/>
    </location>
</feature>
<feature type="transmembrane region" description="Helical" evidence="11">
    <location>
        <begin position="421"/>
        <end position="441"/>
    </location>
</feature>
<evidence type="ECO:0000313" key="14">
    <source>
        <dbReference type="Proteomes" id="UP000295142"/>
    </source>
</evidence>
<evidence type="ECO:0000256" key="3">
    <source>
        <dbReference type="ARBA" id="ARBA00007931"/>
    </source>
</evidence>
<dbReference type="GO" id="GO:0004222">
    <property type="term" value="F:metalloendopeptidase activity"/>
    <property type="evidence" value="ECO:0007669"/>
    <property type="project" value="InterPro"/>
</dbReference>
<keyword evidence="11" id="KW-0479">Metal-binding</keyword>
<dbReference type="InterPro" id="IPR004387">
    <property type="entry name" value="Pept_M50_Zn"/>
</dbReference>
<comment type="caution">
    <text evidence="13">The sequence shown here is derived from an EMBL/GenBank/DDBJ whole genome shotgun (WGS) entry which is preliminary data.</text>
</comment>
<feature type="domain" description="PDZ" evidence="12">
    <location>
        <begin position="137"/>
        <end position="208"/>
    </location>
</feature>